<keyword evidence="2" id="KW-1185">Reference proteome</keyword>
<name>A0ABX0LX30_9BURK</name>
<dbReference type="Proteomes" id="UP000819052">
    <property type="component" value="Unassembled WGS sequence"/>
</dbReference>
<gene>
    <name evidence="1" type="ORF">F1609_04440</name>
</gene>
<proteinExistence type="predicted"/>
<evidence type="ECO:0000313" key="2">
    <source>
        <dbReference type="Proteomes" id="UP000819052"/>
    </source>
</evidence>
<protein>
    <submittedName>
        <fullName evidence="1">Uncharacterized protein</fullName>
    </submittedName>
</protein>
<sequence length="115" mass="12964">MDASTTLFLRDVIIFIYTTSYKVLNGNDTNMQHRQLRAQEINVLDIFTRELLKGFCFLMGCAGVVSSGGCMVFLQQAEDRLISKPRSEIFGSASFRDALMPATADCRCLFRHSIK</sequence>
<accession>A0ABX0LX30</accession>
<dbReference type="RefSeq" id="WP_167075093.1">
    <property type="nucleotide sequence ID" value="NZ_VVIW01000002.1"/>
</dbReference>
<dbReference type="EMBL" id="VVIW01000002">
    <property type="protein sequence ID" value="NHZ39418.1"/>
    <property type="molecule type" value="Genomic_DNA"/>
</dbReference>
<organism evidence="1 2">
    <name type="scientific">Massilia aquatica</name>
    <dbReference type="NCBI Taxonomy" id="2609000"/>
    <lineage>
        <taxon>Bacteria</taxon>
        <taxon>Pseudomonadati</taxon>
        <taxon>Pseudomonadota</taxon>
        <taxon>Betaproteobacteria</taxon>
        <taxon>Burkholderiales</taxon>
        <taxon>Oxalobacteraceae</taxon>
        <taxon>Telluria group</taxon>
        <taxon>Massilia</taxon>
    </lineage>
</organism>
<reference evidence="1 2" key="1">
    <citation type="submission" date="2019-09" db="EMBL/GenBank/DDBJ databases">
        <title>Taxonomy of Antarctic Massilia spp.: description of Massilia rubra sp. nov., Massilia aquatica sp. nov., Massilia mucilaginosa sp. nov., Massilia frigida sp. nov. isolated from streams, lakes and regoliths.</title>
        <authorList>
            <person name="Holochova P."/>
            <person name="Sedlacek I."/>
            <person name="Kralova S."/>
            <person name="Maslanova I."/>
            <person name="Busse H.-J."/>
            <person name="Stankova E."/>
            <person name="Vrbovska V."/>
            <person name="Kovarovic V."/>
            <person name="Bartak M."/>
            <person name="Svec P."/>
            <person name="Pantucek R."/>
        </authorList>
    </citation>
    <scope>NUCLEOTIDE SEQUENCE [LARGE SCALE GENOMIC DNA]</scope>
    <source>
        <strain evidence="1 2">CCM 8693</strain>
    </source>
</reference>
<evidence type="ECO:0000313" key="1">
    <source>
        <dbReference type="EMBL" id="NHZ39418.1"/>
    </source>
</evidence>
<comment type="caution">
    <text evidence="1">The sequence shown here is derived from an EMBL/GenBank/DDBJ whole genome shotgun (WGS) entry which is preliminary data.</text>
</comment>